<sequence>MSILSFQAQNTCSPGCVCGEPRNWETEEFSLDSLHEVAIYGWSGAECDFAFLKRLLKWAAALKTITITFNPAVTVSKELCPELLSLCGPETCMKVFLYRNGAKVMYGPVG</sequence>
<accession>A0A0A9HFM4</accession>
<organism evidence="1">
    <name type="scientific">Arundo donax</name>
    <name type="common">Giant reed</name>
    <name type="synonym">Donax arundinaceus</name>
    <dbReference type="NCBI Taxonomy" id="35708"/>
    <lineage>
        <taxon>Eukaryota</taxon>
        <taxon>Viridiplantae</taxon>
        <taxon>Streptophyta</taxon>
        <taxon>Embryophyta</taxon>
        <taxon>Tracheophyta</taxon>
        <taxon>Spermatophyta</taxon>
        <taxon>Magnoliopsida</taxon>
        <taxon>Liliopsida</taxon>
        <taxon>Poales</taxon>
        <taxon>Poaceae</taxon>
        <taxon>PACMAD clade</taxon>
        <taxon>Arundinoideae</taxon>
        <taxon>Arundineae</taxon>
        <taxon>Arundo</taxon>
    </lineage>
</organism>
<protein>
    <recommendedName>
        <fullName evidence="2">FBD domain-containing protein</fullName>
    </recommendedName>
</protein>
<dbReference type="EMBL" id="GBRH01161906">
    <property type="protein sequence ID" value="JAE35990.1"/>
    <property type="molecule type" value="Transcribed_RNA"/>
</dbReference>
<name>A0A0A9HFM4_ARUDO</name>
<evidence type="ECO:0008006" key="2">
    <source>
        <dbReference type="Google" id="ProtNLM"/>
    </source>
</evidence>
<reference evidence="1" key="2">
    <citation type="journal article" date="2015" name="Data Brief">
        <title>Shoot transcriptome of the giant reed, Arundo donax.</title>
        <authorList>
            <person name="Barrero R.A."/>
            <person name="Guerrero F.D."/>
            <person name="Moolhuijzen P."/>
            <person name="Goolsby J.A."/>
            <person name="Tidwell J."/>
            <person name="Bellgard S.E."/>
            <person name="Bellgard M.I."/>
        </authorList>
    </citation>
    <scope>NUCLEOTIDE SEQUENCE</scope>
    <source>
        <tissue evidence="1">Shoot tissue taken approximately 20 cm above the soil surface</tissue>
    </source>
</reference>
<dbReference type="AlphaFoldDB" id="A0A0A9HFM4"/>
<evidence type="ECO:0000313" key="1">
    <source>
        <dbReference type="EMBL" id="JAE35990.1"/>
    </source>
</evidence>
<reference evidence="1" key="1">
    <citation type="submission" date="2014-09" db="EMBL/GenBank/DDBJ databases">
        <authorList>
            <person name="Magalhaes I.L.F."/>
            <person name="Oliveira U."/>
            <person name="Santos F.R."/>
            <person name="Vidigal T.H.D.A."/>
            <person name="Brescovit A.D."/>
            <person name="Santos A.J."/>
        </authorList>
    </citation>
    <scope>NUCLEOTIDE SEQUENCE</scope>
    <source>
        <tissue evidence="1">Shoot tissue taken approximately 20 cm above the soil surface</tissue>
    </source>
</reference>
<proteinExistence type="predicted"/>